<reference evidence="2" key="1">
    <citation type="submission" date="2025-08" db="UniProtKB">
        <authorList>
            <consortium name="RefSeq"/>
        </authorList>
    </citation>
    <scope>IDENTIFICATION</scope>
</reference>
<keyword evidence="1" id="KW-1185">Reference proteome</keyword>
<accession>A0AC58LSB4</accession>
<dbReference type="RefSeq" id="XP_073920018.1">
    <property type="nucleotide sequence ID" value="XM_074063917.1"/>
</dbReference>
<dbReference type="Proteomes" id="UP001732720">
    <property type="component" value="Chromosome X"/>
</dbReference>
<name>A0AC58LSB4_CASCN</name>
<proteinExistence type="predicted"/>
<evidence type="ECO:0000313" key="1">
    <source>
        <dbReference type="Proteomes" id="UP001732720"/>
    </source>
</evidence>
<sequence length="1410" mass="158490">MSVQHQTDNTKPLVQSENQASLLWTHSELENSSPWTLPEFGTILSWIVPVHVAAISLPQPDSYISKASFKIQAEKPWIQTTFQTLSTFTSFSDKVQLQATHKIATVMPWIQFKIGTLDYWTQSEYTVKLWTIFETGTIRPWIQSETNTVNPWTQPKTSTIRALTQAESQQVRCLSLPVPETVTLLSQAEMEAAKHLTMSDMNTVAPWTLTQNDTIKQMTQIESKKVLSWFQPERTIAHPWIHLETNIVRPGYNSEGNAVQTRITTETNTVRFWTSSEIKLWTQSESQAVSMWPEDSRATLWSLTQNDTITSWFQLESQRILSWAQFEGGITNPWTQQETATTKLWTQFGTLKILSWTPPDTIIYWFHTQIDSITPMSQPQTQKFQSWMQTITQVRKISPVTEVGTVIPWLQFQSNTVRSWIQLYSQTVSLGTHTEVGIIGHWTQKRIATDNLGTNSETQATRPWDKQEANTVRTRFYLQVKTVRLQTYSEFGTFSTFIRSEIGTIHHDSFMIQSKTQEVRPWTQSEIVMTRYWVLSQVVKPQTMLKGGTFTPWIQSETQPATPWTKPQVNITFFSIPVSDKFRTWIQPKTKLLHYKADKIVSLISPETGTIGKTLLIDHLDNKSKLVTFLPVETISTAHQYFITLSTEISTIERKIKSSYLQPSQLTSIFLLTLSSKWFPSIIGHKNFGSILEIIDTKGSLDVLSVSLSYLSPGFSFLVSCSLTYPCTLFPSCLVFSSCPYLSHCVFPSCFNFSSLAFSPVLLPSTSSDSQLQELSFSKFIEDTIFSHTFSSLHAPPAISLTKEFPLMPGSLSGPNYKHQSGQQPLNVSLAECRLGMIWKDNLQALWLFKTAVVSHETTECGLRPGLVSRCPNCWEAETGEFPWMVSMHLSFSHFCAGSILNEQWILTSARCANFIKSSEALALVQVGLIDLQDPTQAQTVGIHRALPYLGPKGPLGPGLIFLKQPLHFQPLVLPTCLEESLEQEKNIQLYDCWLPSWSLMRGSPGILQKRHLNILQASTCAQFWPKLNEFTFCVEAKKAMGEAGCKGDLGAPLVCHIQQKDTWVQVGILSHFDEHCTKPYVFSQVSPFIFWIQGVTWLSHAPWSQQGLITTSASISLSVSPARNASVLTSTTASIRPHFISLPQPQILADRISLRYTMPWQAMIISCGSQICSGSIISSSWVLTAAHCVRNMNPEDTIAILGLRHPGAPLRVVKVTTILLHERFRLVSGAARNDLALVLLQEGQNSIQMLAPLGHLKNLNSSECWLSGPRILKPGETDENPEILQMQVMGASSCAYLYPDIGSSIVCFITQAKGYDTNMEPVSPGSAVMCRPISGNGKWRQIGFTSLKSLATIVSPHFSWILSTLAKAGHPLNQDRMPWIEKPKSSGFLKYPSTLLLSSVIIIEAQMFL</sequence>
<organism evidence="1 2">
    <name type="scientific">Castor canadensis</name>
    <name type="common">American beaver</name>
    <dbReference type="NCBI Taxonomy" id="51338"/>
    <lineage>
        <taxon>Eukaryota</taxon>
        <taxon>Metazoa</taxon>
        <taxon>Chordata</taxon>
        <taxon>Craniata</taxon>
        <taxon>Vertebrata</taxon>
        <taxon>Euteleostomi</taxon>
        <taxon>Mammalia</taxon>
        <taxon>Eutheria</taxon>
        <taxon>Euarchontoglires</taxon>
        <taxon>Glires</taxon>
        <taxon>Rodentia</taxon>
        <taxon>Castorimorpha</taxon>
        <taxon>Castoridae</taxon>
        <taxon>Castor</taxon>
    </lineage>
</organism>
<evidence type="ECO:0000313" key="2">
    <source>
        <dbReference type="RefSeq" id="XP_073920018.1"/>
    </source>
</evidence>
<gene>
    <name evidence="2" type="primary">LOC141419869</name>
</gene>
<protein>
    <submittedName>
        <fullName evidence="2">Uncharacterized protein isoform X1</fullName>
    </submittedName>
</protein>